<keyword evidence="2" id="KW-1133">Transmembrane helix</keyword>
<dbReference type="SUPFAM" id="SSF47413">
    <property type="entry name" value="lambda repressor-like DNA-binding domains"/>
    <property type="match status" value="1"/>
</dbReference>
<dbReference type="OrthoDB" id="9790252at2"/>
<dbReference type="InterPro" id="IPR001387">
    <property type="entry name" value="Cro/C1-type_HTH"/>
</dbReference>
<keyword evidence="5" id="KW-1185">Reference proteome</keyword>
<dbReference type="EMBL" id="AAOW01000038">
    <property type="protein sequence ID" value="EAR59663.1"/>
    <property type="molecule type" value="Genomic_DNA"/>
</dbReference>
<reference evidence="4 5" key="1">
    <citation type="submission" date="2006-02" db="EMBL/GenBank/DDBJ databases">
        <authorList>
            <person name="Pinhassi J."/>
            <person name="Pedros-Alio C."/>
            <person name="Ferriera S."/>
            <person name="Johnson J."/>
            <person name="Kravitz S."/>
            <person name="Halpern A."/>
            <person name="Remington K."/>
            <person name="Beeson K."/>
            <person name="Tran B."/>
            <person name="Rogers Y.-H."/>
            <person name="Friedman R."/>
            <person name="Venter J.C."/>
        </authorList>
    </citation>
    <scope>NUCLEOTIDE SEQUENCE [LARGE SCALE GENOMIC DNA]</scope>
    <source>
        <strain evidence="4 5">MED92</strain>
    </source>
</reference>
<dbReference type="AlphaFoldDB" id="A0A7U8C1D6"/>
<organism evidence="4 5">
    <name type="scientific">Neptuniibacter caesariensis</name>
    <dbReference type="NCBI Taxonomy" id="207954"/>
    <lineage>
        <taxon>Bacteria</taxon>
        <taxon>Pseudomonadati</taxon>
        <taxon>Pseudomonadota</taxon>
        <taxon>Gammaproteobacteria</taxon>
        <taxon>Oceanospirillales</taxon>
        <taxon>Oceanospirillaceae</taxon>
        <taxon>Neptuniibacter</taxon>
    </lineage>
</organism>
<keyword evidence="2" id="KW-0812">Transmembrane</keyword>
<name>A0A7U8C1D6_NEPCE</name>
<dbReference type="Pfam" id="PF13413">
    <property type="entry name" value="HTH_25"/>
    <property type="match status" value="1"/>
</dbReference>
<evidence type="ECO:0000256" key="1">
    <source>
        <dbReference type="SAM" id="MobiDB-lite"/>
    </source>
</evidence>
<dbReference type="PANTHER" id="PTHR34475:SF1">
    <property type="entry name" value="CYTOSKELETON PROTEIN RODZ"/>
    <property type="match status" value="1"/>
</dbReference>
<evidence type="ECO:0000259" key="3">
    <source>
        <dbReference type="Pfam" id="PF13464"/>
    </source>
</evidence>
<feature type="compositionally biased region" description="Acidic residues" evidence="1">
    <location>
        <begin position="202"/>
        <end position="211"/>
    </location>
</feature>
<dbReference type="InterPro" id="IPR025194">
    <property type="entry name" value="RodZ-like_C"/>
</dbReference>
<protein>
    <recommendedName>
        <fullName evidence="3">Cytoskeleton protein RodZ-like C-terminal domain-containing protein</fullName>
    </recommendedName>
</protein>
<feature type="region of interest" description="Disordered" evidence="1">
    <location>
        <begin position="185"/>
        <end position="212"/>
    </location>
</feature>
<dbReference type="GO" id="GO:0003677">
    <property type="term" value="F:DNA binding"/>
    <property type="evidence" value="ECO:0007669"/>
    <property type="project" value="InterPro"/>
</dbReference>
<evidence type="ECO:0000313" key="4">
    <source>
        <dbReference type="EMBL" id="EAR59663.1"/>
    </source>
</evidence>
<accession>A0A7U8C1D6</accession>
<proteinExistence type="predicted"/>
<dbReference type="InterPro" id="IPR010982">
    <property type="entry name" value="Lambda_DNA-bd_dom_sf"/>
</dbReference>
<comment type="caution">
    <text evidence="4">The sequence shown here is derived from an EMBL/GenBank/DDBJ whole genome shotgun (WGS) entry which is preliminary data.</text>
</comment>
<feature type="transmembrane region" description="Helical" evidence="2">
    <location>
        <begin position="116"/>
        <end position="133"/>
    </location>
</feature>
<evidence type="ECO:0000313" key="5">
    <source>
        <dbReference type="Proteomes" id="UP000002171"/>
    </source>
</evidence>
<dbReference type="Proteomes" id="UP000002171">
    <property type="component" value="Unassembled WGS sequence"/>
</dbReference>
<feature type="domain" description="Cytoskeleton protein RodZ-like C-terminal" evidence="3">
    <location>
        <begin position="267"/>
        <end position="336"/>
    </location>
</feature>
<dbReference type="Gene3D" id="1.10.260.40">
    <property type="entry name" value="lambda repressor-like DNA-binding domains"/>
    <property type="match status" value="1"/>
</dbReference>
<dbReference type="PANTHER" id="PTHR34475">
    <property type="match status" value="1"/>
</dbReference>
<gene>
    <name evidence="4" type="ORF">MED92_00590</name>
</gene>
<sequence>MSTEEQECQPELLAEEWGARLTTARESLSLSIEQVSADLNLPQDYIRKLEIGSLEGLPSLVFARGYIRAYAKLLHLDDNQLVSEFEQLHGESSGGAIKPVSRVREQVKVNDPVMKLSSWIFVLAIIGVTVWWWQTQYGGSFSFSSSSETEQMTEQPLVAEDNADTADVVELEDGTAKLVLPVLEDSPAGEEAQEEPASTEAETSEVAEESEPQYLTQAEINKLQQAIDDNAPATHAASEPAVQAAPAIEASVAQSSEALTAKISADFVAECWVSIKDADGKTLFNNLRGKGQSLEVSGKAPVSILLGAADAVGRFTFNGTELDLDKHSRKNVVRISLPISE</sequence>
<dbReference type="InterPro" id="IPR050400">
    <property type="entry name" value="Bact_Cytoskel_RodZ"/>
</dbReference>
<dbReference type="CDD" id="cd00093">
    <property type="entry name" value="HTH_XRE"/>
    <property type="match status" value="1"/>
</dbReference>
<dbReference type="Pfam" id="PF13464">
    <property type="entry name" value="RodZ_C"/>
    <property type="match status" value="1"/>
</dbReference>
<keyword evidence="2" id="KW-0472">Membrane</keyword>
<dbReference type="RefSeq" id="WP_007023034.1">
    <property type="nucleotide sequence ID" value="NZ_CH724128.1"/>
</dbReference>
<evidence type="ECO:0000256" key="2">
    <source>
        <dbReference type="SAM" id="Phobius"/>
    </source>
</evidence>